<dbReference type="EMBL" id="JAAAHW010000538">
    <property type="protein sequence ID" value="KAG0001356.1"/>
    <property type="molecule type" value="Genomic_DNA"/>
</dbReference>
<organism evidence="4 5">
    <name type="scientific">Modicella reniformis</name>
    <dbReference type="NCBI Taxonomy" id="1440133"/>
    <lineage>
        <taxon>Eukaryota</taxon>
        <taxon>Fungi</taxon>
        <taxon>Fungi incertae sedis</taxon>
        <taxon>Mucoromycota</taxon>
        <taxon>Mortierellomycotina</taxon>
        <taxon>Mortierellomycetes</taxon>
        <taxon>Mortierellales</taxon>
        <taxon>Mortierellaceae</taxon>
        <taxon>Modicella</taxon>
    </lineage>
</organism>
<keyword evidence="5" id="KW-1185">Reference proteome</keyword>
<feature type="region of interest" description="Disordered" evidence="1">
    <location>
        <begin position="179"/>
        <end position="233"/>
    </location>
</feature>
<sequence length="340" mass="38677">MLSRTGEQLQLIDDYIERKPLLLVMSEPEGVFVKALARFKRRVLYCNIRNDRSVPFWTASFSDADPFNELEDMEIQYNNGYSSLIESFEHLDMETLNRLREERAESLKTTSFVQRTAHTLTSIPWKKYALLGLLTPVLPFWILFASTTISYQGLNSRRRTRNWTNESETLQRIREMASTTTLGRHKDDDNHDGSDDNITTTDIQDPSSSNTSSGTLTRQQENESHQEHTVVSVKMDGSVMESRFESGGGGGDDTLGMDETVEVSHSYPELKSVRPLALQPVQVEISRNLNKLEWSKNIVHIDAWNAHASIVVREKRFSNDGGTAAVQHVVDMFKEDGEDV</sequence>
<proteinExistence type="predicted"/>
<dbReference type="PANTHER" id="PTHR12482:SF62">
    <property type="entry name" value="LIPASE ROG1-RELATED"/>
    <property type="match status" value="1"/>
</dbReference>
<dbReference type="Proteomes" id="UP000749646">
    <property type="component" value="Unassembled WGS sequence"/>
</dbReference>
<evidence type="ECO:0000313" key="4">
    <source>
        <dbReference type="EMBL" id="KAG0001356.1"/>
    </source>
</evidence>
<feature type="compositionally biased region" description="Basic and acidic residues" evidence="1">
    <location>
        <begin position="184"/>
        <end position="194"/>
    </location>
</feature>
<evidence type="ECO:0000256" key="1">
    <source>
        <dbReference type="SAM" id="MobiDB-lite"/>
    </source>
</evidence>
<accession>A0A9P6MHF9</accession>
<keyword evidence="2" id="KW-0472">Membrane</keyword>
<dbReference type="PANTHER" id="PTHR12482">
    <property type="entry name" value="LIPASE ROG1-RELATED-RELATED"/>
    <property type="match status" value="1"/>
</dbReference>
<evidence type="ECO:0000313" key="5">
    <source>
        <dbReference type="Proteomes" id="UP000749646"/>
    </source>
</evidence>
<keyword evidence="2" id="KW-1133">Transmembrane helix</keyword>
<dbReference type="InterPro" id="IPR044294">
    <property type="entry name" value="Lipase-like"/>
</dbReference>
<evidence type="ECO:0000259" key="3">
    <source>
        <dbReference type="Pfam" id="PF05057"/>
    </source>
</evidence>
<feature type="domain" description="DUF676" evidence="3">
    <location>
        <begin position="2"/>
        <end position="58"/>
    </location>
</feature>
<evidence type="ECO:0000256" key="2">
    <source>
        <dbReference type="SAM" id="Phobius"/>
    </source>
</evidence>
<dbReference type="Pfam" id="PF05057">
    <property type="entry name" value="DUF676"/>
    <property type="match status" value="1"/>
</dbReference>
<gene>
    <name evidence="4" type="ORF">BGZ65_003563</name>
</gene>
<feature type="transmembrane region" description="Helical" evidence="2">
    <location>
        <begin position="128"/>
        <end position="151"/>
    </location>
</feature>
<dbReference type="AlphaFoldDB" id="A0A9P6MHF9"/>
<dbReference type="OrthoDB" id="273452at2759"/>
<keyword evidence="2" id="KW-0812">Transmembrane</keyword>
<name>A0A9P6MHF9_9FUNG</name>
<protein>
    <recommendedName>
        <fullName evidence="3">DUF676 domain-containing protein</fullName>
    </recommendedName>
</protein>
<dbReference type="InterPro" id="IPR007751">
    <property type="entry name" value="DUF676_lipase-like"/>
</dbReference>
<comment type="caution">
    <text evidence="4">The sequence shown here is derived from an EMBL/GenBank/DDBJ whole genome shotgun (WGS) entry which is preliminary data.</text>
</comment>
<feature type="compositionally biased region" description="Polar residues" evidence="1">
    <location>
        <begin position="197"/>
        <end position="219"/>
    </location>
</feature>
<reference evidence="4" key="1">
    <citation type="journal article" date="2020" name="Fungal Divers.">
        <title>Resolving the Mortierellaceae phylogeny through synthesis of multi-gene phylogenetics and phylogenomics.</title>
        <authorList>
            <person name="Vandepol N."/>
            <person name="Liber J."/>
            <person name="Desiro A."/>
            <person name="Na H."/>
            <person name="Kennedy M."/>
            <person name="Barry K."/>
            <person name="Grigoriev I.V."/>
            <person name="Miller A.N."/>
            <person name="O'Donnell K."/>
            <person name="Stajich J.E."/>
            <person name="Bonito G."/>
        </authorList>
    </citation>
    <scope>NUCLEOTIDE SEQUENCE</scope>
    <source>
        <strain evidence="4">MES-2147</strain>
    </source>
</reference>